<proteinExistence type="predicted"/>
<protein>
    <submittedName>
        <fullName evidence="1">Uncharacterized protein</fullName>
    </submittedName>
</protein>
<sequence>MDSNKTELALKILQVLYRLRWNKKEQQESLDTKFASNKVFCEIIVIDQVISHIYVFFKDIYLRTHIKVNARYN</sequence>
<accession>A0A1B0AM50</accession>
<dbReference type="AlphaFoldDB" id="A0A1B0AM50"/>
<name>A0A1B0AM50_9MUSC</name>
<organism evidence="1 2">
    <name type="scientific">Glossina palpalis gambiensis</name>
    <dbReference type="NCBI Taxonomy" id="67801"/>
    <lineage>
        <taxon>Eukaryota</taxon>
        <taxon>Metazoa</taxon>
        <taxon>Ecdysozoa</taxon>
        <taxon>Arthropoda</taxon>
        <taxon>Hexapoda</taxon>
        <taxon>Insecta</taxon>
        <taxon>Pterygota</taxon>
        <taxon>Neoptera</taxon>
        <taxon>Endopterygota</taxon>
        <taxon>Diptera</taxon>
        <taxon>Brachycera</taxon>
        <taxon>Muscomorpha</taxon>
        <taxon>Hippoboscoidea</taxon>
        <taxon>Glossinidae</taxon>
        <taxon>Glossina</taxon>
    </lineage>
</organism>
<dbReference type="EnsemblMetazoa" id="GPPI001548-RA">
    <property type="protein sequence ID" value="GPPI001548-PA"/>
    <property type="gene ID" value="GPPI001548"/>
</dbReference>
<evidence type="ECO:0000313" key="1">
    <source>
        <dbReference type="EnsemblMetazoa" id="GPPI001548-PA"/>
    </source>
</evidence>
<reference evidence="2" key="1">
    <citation type="submission" date="2015-01" db="EMBL/GenBank/DDBJ databases">
        <authorList>
            <person name="Aksoy S."/>
            <person name="Warren W."/>
            <person name="Wilson R.K."/>
        </authorList>
    </citation>
    <scope>NUCLEOTIDE SEQUENCE [LARGE SCALE GENOMIC DNA]</scope>
    <source>
        <strain evidence="2">IAEA</strain>
    </source>
</reference>
<dbReference type="EMBL" id="JXJN01000340">
    <property type="status" value="NOT_ANNOTATED_CDS"/>
    <property type="molecule type" value="Genomic_DNA"/>
</dbReference>
<evidence type="ECO:0000313" key="2">
    <source>
        <dbReference type="Proteomes" id="UP000092460"/>
    </source>
</evidence>
<dbReference type="VEuPathDB" id="VectorBase:GPPI001548"/>
<dbReference type="Proteomes" id="UP000092460">
    <property type="component" value="Unassembled WGS sequence"/>
</dbReference>
<reference evidence="1" key="2">
    <citation type="submission" date="2020-05" db="UniProtKB">
        <authorList>
            <consortium name="EnsemblMetazoa"/>
        </authorList>
    </citation>
    <scope>IDENTIFICATION</scope>
    <source>
        <strain evidence="1">IAEA</strain>
    </source>
</reference>
<keyword evidence="2" id="KW-1185">Reference proteome</keyword>